<dbReference type="InterPro" id="IPR002123">
    <property type="entry name" value="Plipid/glycerol_acylTrfase"/>
</dbReference>
<organism evidence="6 7">
    <name type="scientific">Solanum verrucosum</name>
    <dbReference type="NCBI Taxonomy" id="315347"/>
    <lineage>
        <taxon>Eukaryota</taxon>
        <taxon>Viridiplantae</taxon>
        <taxon>Streptophyta</taxon>
        <taxon>Embryophyta</taxon>
        <taxon>Tracheophyta</taxon>
        <taxon>Spermatophyta</taxon>
        <taxon>Magnoliopsida</taxon>
        <taxon>eudicotyledons</taxon>
        <taxon>Gunneridae</taxon>
        <taxon>Pentapetalae</taxon>
        <taxon>asterids</taxon>
        <taxon>lamiids</taxon>
        <taxon>Solanales</taxon>
        <taxon>Solanaceae</taxon>
        <taxon>Solanoideae</taxon>
        <taxon>Solaneae</taxon>
        <taxon>Solanum</taxon>
    </lineage>
</organism>
<dbReference type="Pfam" id="PF01553">
    <property type="entry name" value="Acyltransferase"/>
    <property type="match status" value="1"/>
</dbReference>
<feature type="domain" description="Phospholipid/glycerol acyltransferase" evidence="5">
    <location>
        <begin position="369"/>
        <end position="530"/>
    </location>
</feature>
<accession>A0AAF0RD78</accession>
<feature type="transmembrane region" description="Helical" evidence="4">
    <location>
        <begin position="393"/>
        <end position="415"/>
    </location>
</feature>
<keyword evidence="4" id="KW-0472">Membrane</keyword>
<dbReference type="PANTHER" id="PTHR10434:SF60">
    <property type="entry name" value="1-ACYL-SN-GLYCEROL-3-PHOSPHATE ACYLTRANSFERASE LPAT1, CHLOROPLASTIC"/>
    <property type="match status" value="1"/>
</dbReference>
<dbReference type="CDD" id="cd07989">
    <property type="entry name" value="LPLAT_AGPAT-like"/>
    <property type="match status" value="1"/>
</dbReference>
<keyword evidence="2" id="KW-0012">Acyltransferase</keyword>
<dbReference type="PANTHER" id="PTHR10434">
    <property type="entry name" value="1-ACYL-SN-GLYCEROL-3-PHOSPHATE ACYLTRANSFERASE"/>
    <property type="match status" value="1"/>
</dbReference>
<proteinExistence type="predicted"/>
<keyword evidence="4" id="KW-0812">Transmembrane</keyword>
<evidence type="ECO:0000256" key="1">
    <source>
        <dbReference type="ARBA" id="ARBA00022679"/>
    </source>
</evidence>
<dbReference type="EMBL" id="CP133618">
    <property type="protein sequence ID" value="WMV36349.1"/>
    <property type="molecule type" value="Genomic_DNA"/>
</dbReference>
<feature type="transmembrane region" description="Helical" evidence="4">
    <location>
        <begin position="301"/>
        <end position="320"/>
    </location>
</feature>
<keyword evidence="7" id="KW-1185">Reference proteome</keyword>
<sequence>MKSAGVRAAPPSGQPHTSIRAPGMAAPPPSMGQQVSMAATAATTGNQTSPKLPSPANMNTEVLNQTRKMPFCPAKAVVGGLAIVMSIAYLTLYSKKKPEASAMDVARVVTGTSNPEHTRPHSDEDSDEDYGSLLSLKSQQFSLFSITSAPFLEEGRKVIAVSIAISASTAGDLDYSLFYIELVFAIDCWPWKLLLLLVFKAMEKYKILPLEETDSAFVVLIGFQNAVLGSSAFGTSRESCVSLHSSPQQKKYNSGFGNNSFYRQHRSLRHIIARSELANTSSAGAAYPLSELELRSKVRAICFYSVSAFSAIFLFVIMLVQHPFVLLFDRYHRKAHHLVARTWATLTITPFYRVEFEGLENLPSPDTPAVYVSNHQSFLDIYTLLTLGRNFKFISKTAIFLIPIIGWAMYLMGLIPLRRMDSRSQLECLKRCMDLVKKGASVFFFPEGTRSKDGKLGPFKTAKSNSGQIKPLNTTEYRPVVNVASNFECLDALAVKRKAIIYSWYHILKGAFSVAAKTGVPVVPITISGTGRIMPAGLEGRVYPGSVKVFIHKPLKGNDSDVLCSEARNVIKDVLVHQG</sequence>
<protein>
    <recommendedName>
        <fullName evidence="5">Phospholipid/glycerol acyltransferase domain-containing protein</fullName>
    </recommendedName>
</protein>
<gene>
    <name evidence="6" type="ORF">MTR67_029734</name>
</gene>
<evidence type="ECO:0000256" key="3">
    <source>
        <dbReference type="SAM" id="MobiDB-lite"/>
    </source>
</evidence>
<feature type="transmembrane region" description="Helical" evidence="4">
    <location>
        <begin position="76"/>
        <end position="94"/>
    </location>
</feature>
<feature type="region of interest" description="Disordered" evidence="3">
    <location>
        <begin position="1"/>
        <end position="33"/>
    </location>
</feature>
<dbReference type="AlphaFoldDB" id="A0AAF0RD78"/>
<evidence type="ECO:0000259" key="5">
    <source>
        <dbReference type="SMART" id="SM00563"/>
    </source>
</evidence>
<feature type="transmembrane region" description="Helical" evidence="4">
    <location>
        <begin position="177"/>
        <end position="199"/>
    </location>
</feature>
<keyword evidence="1" id="KW-0808">Transferase</keyword>
<reference evidence="6" key="1">
    <citation type="submission" date="2023-08" db="EMBL/GenBank/DDBJ databases">
        <title>A de novo genome assembly of Solanum verrucosum Schlechtendal, a Mexican diploid species geographically isolated from the other diploid A-genome species in potato relatives.</title>
        <authorList>
            <person name="Hosaka K."/>
        </authorList>
    </citation>
    <scope>NUCLEOTIDE SEQUENCE</scope>
    <source>
        <tissue evidence="6">Young leaves</tissue>
    </source>
</reference>
<dbReference type="SMART" id="SM00563">
    <property type="entry name" value="PlsC"/>
    <property type="match status" value="1"/>
</dbReference>
<dbReference type="GO" id="GO:0006654">
    <property type="term" value="P:phosphatidic acid biosynthetic process"/>
    <property type="evidence" value="ECO:0007669"/>
    <property type="project" value="TreeGrafter"/>
</dbReference>
<evidence type="ECO:0000313" key="6">
    <source>
        <dbReference type="EMBL" id="WMV36349.1"/>
    </source>
</evidence>
<name>A0AAF0RD78_SOLVR</name>
<dbReference type="GO" id="GO:0003841">
    <property type="term" value="F:1-acylglycerol-3-phosphate O-acyltransferase activity"/>
    <property type="evidence" value="ECO:0007669"/>
    <property type="project" value="TreeGrafter"/>
</dbReference>
<feature type="region of interest" description="Disordered" evidence="3">
    <location>
        <begin position="110"/>
        <end position="130"/>
    </location>
</feature>
<keyword evidence="4" id="KW-1133">Transmembrane helix</keyword>
<dbReference type="SUPFAM" id="SSF69593">
    <property type="entry name" value="Glycerol-3-phosphate (1)-acyltransferase"/>
    <property type="match status" value="2"/>
</dbReference>
<evidence type="ECO:0000256" key="4">
    <source>
        <dbReference type="SAM" id="Phobius"/>
    </source>
</evidence>
<evidence type="ECO:0000313" key="7">
    <source>
        <dbReference type="Proteomes" id="UP001234989"/>
    </source>
</evidence>
<evidence type="ECO:0000256" key="2">
    <source>
        <dbReference type="ARBA" id="ARBA00023315"/>
    </source>
</evidence>
<dbReference type="Proteomes" id="UP001234989">
    <property type="component" value="Chromosome 7"/>
</dbReference>